<dbReference type="Proteomes" id="UP000438182">
    <property type="component" value="Unassembled WGS sequence"/>
</dbReference>
<evidence type="ECO:0000256" key="2">
    <source>
        <dbReference type="SAM" id="SignalP"/>
    </source>
</evidence>
<dbReference type="Pfam" id="PF04536">
    <property type="entry name" value="TPM_phosphatase"/>
    <property type="match status" value="1"/>
</dbReference>
<sequence length="645" mass="66112">MPTTTRRPGPLARFVAALSAALLALVLVPGAARAALTAEPPVSFGSSPVLDEAGVLGSDFDEVEAAVRSAADRSNRQLFVTYVSTFEDPSDAGQWAVETAELNGMGTEDYLLAVAVDGRQYRLDAAAGASLDAEAIERISLEVVEPYLQREDWAGAAIAAADAIAEGGVPTAGGSGSAWLWIVVVVLIAAAIVVVVLVVRRRRKGTGESGASRPSLDDLRRTAGSALVRSDDAVRASEEELGFAIAAYGEAAAEPYRAAIAAAKQHLAAAFALQQRLDDHERDTDEERRAWYGEILAHTDAADEALEAQAESFRRLRSLESDLPAELSRIDRELGQADAAIAPAEAAYERLAATYAPSALTGIAQNVSQARDRLSFGRSTLVEAADASRAGRTGDAALGVRAAEEAGDQTQVLARAVATTAEDLAKIDATLAAGIQAVAADAATARALGGPELLAAAERTEAELAELRTALQAAGRDPAALAARLHAVDAQIDQVVTARRSADEAAVRAAQQIQQALADAQARVRQAEQFIGSYRGGVGSEARTRLATASAQLGQALSLQTSDPAGAVAAAQAASQSAESALSQANADVNGGGWGGGYGPGPGGRSGGGGDLLGAVLGGIIGGTIARESGRAHVWTPDTSASRTP</sequence>
<dbReference type="EMBL" id="WSTA01000105">
    <property type="protein sequence ID" value="MWC00140.1"/>
    <property type="molecule type" value="Genomic_DNA"/>
</dbReference>
<evidence type="ECO:0000256" key="1">
    <source>
        <dbReference type="SAM" id="Phobius"/>
    </source>
</evidence>
<dbReference type="RefSeq" id="WP_160426786.1">
    <property type="nucleotide sequence ID" value="NZ_WSTA01000105.1"/>
</dbReference>
<comment type="caution">
    <text evidence="4">The sequence shown here is derived from an EMBL/GenBank/DDBJ whole genome shotgun (WGS) entry which is preliminary data.</text>
</comment>
<organism evidence="4 5">
    <name type="scientific">Agromyces seonyuensis</name>
    <dbReference type="NCBI Taxonomy" id="2662446"/>
    <lineage>
        <taxon>Bacteria</taxon>
        <taxon>Bacillati</taxon>
        <taxon>Actinomycetota</taxon>
        <taxon>Actinomycetes</taxon>
        <taxon>Micrococcales</taxon>
        <taxon>Microbacteriaceae</taxon>
        <taxon>Agromyces</taxon>
    </lineage>
</organism>
<keyword evidence="2" id="KW-0732">Signal</keyword>
<feature type="signal peptide" evidence="2">
    <location>
        <begin position="1"/>
        <end position="34"/>
    </location>
</feature>
<feature type="domain" description="TPM" evidence="3">
    <location>
        <begin position="49"/>
        <end position="166"/>
    </location>
</feature>
<evidence type="ECO:0000313" key="4">
    <source>
        <dbReference type="EMBL" id="MWC00140.1"/>
    </source>
</evidence>
<evidence type="ECO:0000313" key="5">
    <source>
        <dbReference type="Proteomes" id="UP000438182"/>
    </source>
</evidence>
<reference evidence="4 5" key="1">
    <citation type="submission" date="2019-12" db="EMBL/GenBank/DDBJ databases">
        <authorList>
            <person name="Kim Y.S."/>
        </authorList>
    </citation>
    <scope>NUCLEOTIDE SEQUENCE [LARGE SCALE GENOMIC DNA]</scope>
    <source>
        <strain evidence="4 5">MMS17-SY077</strain>
    </source>
</reference>
<name>A0A6I4P6D5_9MICO</name>
<feature type="chain" id="PRO_5026206441" evidence="2">
    <location>
        <begin position="35"/>
        <end position="645"/>
    </location>
</feature>
<keyword evidence="1" id="KW-1133">Transmembrane helix</keyword>
<feature type="transmembrane region" description="Helical" evidence="1">
    <location>
        <begin position="178"/>
        <end position="199"/>
    </location>
</feature>
<feature type="non-terminal residue" evidence="4">
    <location>
        <position position="645"/>
    </location>
</feature>
<dbReference type="InterPro" id="IPR007621">
    <property type="entry name" value="TPM_dom"/>
</dbReference>
<proteinExistence type="predicted"/>
<keyword evidence="1" id="KW-0472">Membrane</keyword>
<keyword evidence="1" id="KW-0812">Transmembrane</keyword>
<evidence type="ECO:0000259" key="3">
    <source>
        <dbReference type="Pfam" id="PF04536"/>
    </source>
</evidence>
<dbReference type="AlphaFoldDB" id="A0A6I4P6D5"/>
<accession>A0A6I4P6D5</accession>
<dbReference type="Gene3D" id="3.10.310.50">
    <property type="match status" value="1"/>
</dbReference>
<protein>
    <submittedName>
        <fullName evidence="4">TPM domain-containing protein</fullName>
    </submittedName>
</protein>
<gene>
    <name evidence="4" type="ORF">GB864_16470</name>
</gene>
<keyword evidence="5" id="KW-1185">Reference proteome</keyword>